<dbReference type="InterPro" id="IPR016181">
    <property type="entry name" value="Acyl_CoA_acyltransferase"/>
</dbReference>
<organism evidence="4 5">
    <name type="scientific">Natronorubrum sulfidifaciens JCM 14089</name>
    <dbReference type="NCBI Taxonomy" id="1230460"/>
    <lineage>
        <taxon>Archaea</taxon>
        <taxon>Methanobacteriati</taxon>
        <taxon>Methanobacteriota</taxon>
        <taxon>Stenosarchaea group</taxon>
        <taxon>Halobacteria</taxon>
        <taxon>Halobacteriales</taxon>
        <taxon>Natrialbaceae</taxon>
        <taxon>Natronorubrum</taxon>
    </lineage>
</organism>
<sequence length="174" mass="19080">MAPHTNSQPTIEHATHGDIDAVADCWVRLARDQRAYGSVVCADDNRATMRETLAAYQVNDGLLVARVDGHLVGFASFTVEHGTLDLDVTRGHLSNIYVEPNYRGRGIGTALLEAVEDALADRGVEALALEVMADNEAARRFYARQGYDTHRVTMARSLTETASSKNDTHSKEDH</sequence>
<comment type="caution">
    <text evidence="4">The sequence shown here is derived from an EMBL/GenBank/DDBJ whole genome shotgun (WGS) entry which is preliminary data.</text>
</comment>
<dbReference type="Gene3D" id="3.40.630.30">
    <property type="match status" value="1"/>
</dbReference>
<evidence type="ECO:0000313" key="5">
    <source>
        <dbReference type="Proteomes" id="UP000011661"/>
    </source>
</evidence>
<dbReference type="InterPro" id="IPR050832">
    <property type="entry name" value="Bact_Acetyltransf"/>
</dbReference>
<dbReference type="GO" id="GO:0016747">
    <property type="term" value="F:acyltransferase activity, transferring groups other than amino-acyl groups"/>
    <property type="evidence" value="ECO:0007669"/>
    <property type="project" value="InterPro"/>
</dbReference>
<gene>
    <name evidence="4" type="ORF">C495_13806</name>
</gene>
<dbReference type="RefSeq" id="WP_008163875.1">
    <property type="nucleotide sequence ID" value="NZ_AOHX01000043.1"/>
</dbReference>
<dbReference type="Proteomes" id="UP000011661">
    <property type="component" value="Unassembled WGS sequence"/>
</dbReference>
<name>L9W1Y9_9EURY</name>
<dbReference type="SUPFAM" id="SSF55729">
    <property type="entry name" value="Acyl-CoA N-acyltransferases (Nat)"/>
    <property type="match status" value="1"/>
</dbReference>
<proteinExistence type="predicted"/>
<reference evidence="4 5" key="1">
    <citation type="journal article" date="2014" name="PLoS Genet.">
        <title>Phylogenetically driven sequencing of extremely halophilic archaea reveals strategies for static and dynamic osmo-response.</title>
        <authorList>
            <person name="Becker E.A."/>
            <person name="Seitzer P.M."/>
            <person name="Tritt A."/>
            <person name="Larsen D."/>
            <person name="Krusor M."/>
            <person name="Yao A.I."/>
            <person name="Wu D."/>
            <person name="Madern D."/>
            <person name="Eisen J.A."/>
            <person name="Darling A.E."/>
            <person name="Facciotti M.T."/>
        </authorList>
    </citation>
    <scope>NUCLEOTIDE SEQUENCE [LARGE SCALE GENOMIC DNA]</scope>
    <source>
        <strain evidence="4 5">JCM 14089</strain>
    </source>
</reference>
<dbReference type="OrthoDB" id="38613at2157"/>
<feature type="domain" description="N-acetyltransferase" evidence="3">
    <location>
        <begin position="9"/>
        <end position="168"/>
    </location>
</feature>
<dbReference type="EMBL" id="AOHX01000043">
    <property type="protein sequence ID" value="ELY43465.1"/>
    <property type="molecule type" value="Genomic_DNA"/>
</dbReference>
<evidence type="ECO:0000256" key="2">
    <source>
        <dbReference type="ARBA" id="ARBA00023315"/>
    </source>
</evidence>
<dbReference type="InterPro" id="IPR000182">
    <property type="entry name" value="GNAT_dom"/>
</dbReference>
<dbReference type="PANTHER" id="PTHR43877:SF1">
    <property type="entry name" value="ACETYLTRANSFERASE"/>
    <property type="match status" value="1"/>
</dbReference>
<dbReference type="AlphaFoldDB" id="L9W1Y9"/>
<dbReference type="PATRIC" id="fig|1230460.4.peg.2810"/>
<dbReference type="eggNOG" id="arCOG00826">
    <property type="taxonomic scope" value="Archaea"/>
</dbReference>
<dbReference type="STRING" id="1230460.C495_13806"/>
<keyword evidence="1 4" id="KW-0808">Transferase</keyword>
<dbReference type="CDD" id="cd04301">
    <property type="entry name" value="NAT_SF"/>
    <property type="match status" value="1"/>
</dbReference>
<evidence type="ECO:0000256" key="1">
    <source>
        <dbReference type="ARBA" id="ARBA00022679"/>
    </source>
</evidence>
<dbReference type="PROSITE" id="PS51186">
    <property type="entry name" value="GNAT"/>
    <property type="match status" value="1"/>
</dbReference>
<keyword evidence="5" id="KW-1185">Reference proteome</keyword>
<protein>
    <submittedName>
        <fullName evidence="4">N-acetyltransferase GCN5</fullName>
    </submittedName>
</protein>
<dbReference type="Pfam" id="PF00583">
    <property type="entry name" value="Acetyltransf_1"/>
    <property type="match status" value="1"/>
</dbReference>
<accession>L9W1Y9</accession>
<evidence type="ECO:0000313" key="4">
    <source>
        <dbReference type="EMBL" id="ELY43465.1"/>
    </source>
</evidence>
<keyword evidence="2" id="KW-0012">Acyltransferase</keyword>
<evidence type="ECO:0000259" key="3">
    <source>
        <dbReference type="PROSITE" id="PS51186"/>
    </source>
</evidence>
<dbReference type="PANTHER" id="PTHR43877">
    <property type="entry name" value="AMINOALKYLPHOSPHONATE N-ACETYLTRANSFERASE-RELATED-RELATED"/>
    <property type="match status" value="1"/>
</dbReference>